<feature type="compositionally biased region" description="Basic residues" evidence="1">
    <location>
        <begin position="136"/>
        <end position="146"/>
    </location>
</feature>
<comment type="caution">
    <text evidence="3">The sequence shown here is derived from an EMBL/GenBank/DDBJ whole genome shotgun (WGS) entry which is preliminary data.</text>
</comment>
<dbReference type="PROSITE" id="PS50209">
    <property type="entry name" value="CARD"/>
    <property type="match status" value="1"/>
</dbReference>
<dbReference type="OrthoDB" id="418634at2759"/>
<gene>
    <name evidence="3" type="ORF">FJT64_027959</name>
</gene>
<proteinExistence type="predicted"/>
<evidence type="ECO:0000259" key="2">
    <source>
        <dbReference type="PROSITE" id="PS50209"/>
    </source>
</evidence>
<keyword evidence="4" id="KW-1185">Reference proteome</keyword>
<feature type="compositionally biased region" description="Polar residues" evidence="1">
    <location>
        <begin position="151"/>
        <end position="170"/>
    </location>
</feature>
<name>A0A6A4VWS3_AMPAM</name>
<dbReference type="Gene3D" id="1.10.533.10">
    <property type="entry name" value="Death Domain, Fas"/>
    <property type="match status" value="1"/>
</dbReference>
<feature type="region of interest" description="Disordered" evidence="1">
    <location>
        <begin position="126"/>
        <end position="237"/>
    </location>
</feature>
<dbReference type="CDD" id="cd01671">
    <property type="entry name" value="CARD"/>
    <property type="match status" value="1"/>
</dbReference>
<accession>A0A6A4VWS3</accession>
<sequence length="270" mass="28876">MAGLRGVCMLLEKHRDVICEDLNVDEVVPELVNKGILGVEEEKALVNEDLGRAKAELLVSQLSKKGFAAFQEFCHVLEKSHPHLLTCFLMDVAAMSSNTPATVSSGGDSESLKSLDVALRERDRVAQERNELRGTLTKRKVNKSHHYVPLSHQSVSLSPQYESLSPQSVPLSHRELNMNDSPLPPEPPDGDGGGGPPSYLELLSSSRQSPQQQGAAGGSSTAGSGGGSEISEERLTEVLEEPVTEELVSTCGQVCCVAEQSGYRPDGCAG</sequence>
<protein>
    <recommendedName>
        <fullName evidence="2">CARD domain-containing protein</fullName>
    </recommendedName>
</protein>
<evidence type="ECO:0000313" key="4">
    <source>
        <dbReference type="Proteomes" id="UP000440578"/>
    </source>
</evidence>
<evidence type="ECO:0000313" key="3">
    <source>
        <dbReference type="EMBL" id="KAF0299266.1"/>
    </source>
</evidence>
<dbReference type="GO" id="GO:0042981">
    <property type="term" value="P:regulation of apoptotic process"/>
    <property type="evidence" value="ECO:0007669"/>
    <property type="project" value="InterPro"/>
</dbReference>
<dbReference type="Pfam" id="PF00619">
    <property type="entry name" value="CARD"/>
    <property type="match status" value="1"/>
</dbReference>
<feature type="compositionally biased region" description="Low complexity" evidence="1">
    <location>
        <begin position="204"/>
        <end position="222"/>
    </location>
</feature>
<evidence type="ECO:0000256" key="1">
    <source>
        <dbReference type="SAM" id="MobiDB-lite"/>
    </source>
</evidence>
<dbReference type="AlphaFoldDB" id="A0A6A4VWS3"/>
<reference evidence="3 4" key="1">
    <citation type="submission" date="2019-07" db="EMBL/GenBank/DDBJ databases">
        <title>Draft genome assembly of a fouling barnacle, Amphibalanus amphitrite (Darwin, 1854): The first reference genome for Thecostraca.</title>
        <authorList>
            <person name="Kim W."/>
        </authorList>
    </citation>
    <scope>NUCLEOTIDE SEQUENCE [LARGE SCALE GENOMIC DNA]</scope>
    <source>
        <strain evidence="3">SNU_AA5</strain>
        <tissue evidence="3">Soma without cirri and trophi</tissue>
    </source>
</reference>
<dbReference type="Proteomes" id="UP000440578">
    <property type="component" value="Unassembled WGS sequence"/>
</dbReference>
<dbReference type="InterPro" id="IPR001315">
    <property type="entry name" value="CARD"/>
</dbReference>
<organism evidence="3 4">
    <name type="scientific">Amphibalanus amphitrite</name>
    <name type="common">Striped barnacle</name>
    <name type="synonym">Balanus amphitrite</name>
    <dbReference type="NCBI Taxonomy" id="1232801"/>
    <lineage>
        <taxon>Eukaryota</taxon>
        <taxon>Metazoa</taxon>
        <taxon>Ecdysozoa</taxon>
        <taxon>Arthropoda</taxon>
        <taxon>Crustacea</taxon>
        <taxon>Multicrustacea</taxon>
        <taxon>Cirripedia</taxon>
        <taxon>Thoracica</taxon>
        <taxon>Thoracicalcarea</taxon>
        <taxon>Balanomorpha</taxon>
        <taxon>Balanoidea</taxon>
        <taxon>Balanidae</taxon>
        <taxon>Amphibalaninae</taxon>
        <taxon>Amphibalanus</taxon>
    </lineage>
</organism>
<dbReference type="InterPro" id="IPR011029">
    <property type="entry name" value="DEATH-like_dom_sf"/>
</dbReference>
<feature type="domain" description="CARD" evidence="2">
    <location>
        <begin position="10"/>
        <end position="92"/>
    </location>
</feature>
<dbReference type="SUPFAM" id="SSF47986">
    <property type="entry name" value="DEATH domain"/>
    <property type="match status" value="1"/>
</dbReference>
<dbReference type="EMBL" id="VIIS01001379">
    <property type="protein sequence ID" value="KAF0299266.1"/>
    <property type="molecule type" value="Genomic_DNA"/>
</dbReference>